<evidence type="ECO:0000313" key="2">
    <source>
        <dbReference type="Proteomes" id="UP001500353"/>
    </source>
</evidence>
<protein>
    <recommendedName>
        <fullName evidence="3">Transposase</fullName>
    </recommendedName>
</protein>
<dbReference type="Proteomes" id="UP001500353">
    <property type="component" value="Unassembled WGS sequence"/>
</dbReference>
<name>A0ABP9M1J9_9FLAO</name>
<sequence length="103" mass="12299">MKPNYTKIYLDLIKYKKKEDTVSDSLLKKIKNIEMANDVFEVERELFGNNGFIDNQKLKSYDEMTIKIFLNYQKQNSLTNMELSDQYKISRNTIAKWKKIYGV</sequence>
<dbReference type="EMBL" id="BAABHX010000001">
    <property type="protein sequence ID" value="GAA5087029.1"/>
    <property type="molecule type" value="Genomic_DNA"/>
</dbReference>
<evidence type="ECO:0008006" key="3">
    <source>
        <dbReference type="Google" id="ProtNLM"/>
    </source>
</evidence>
<reference evidence="2" key="1">
    <citation type="journal article" date="2019" name="Int. J. Syst. Evol. Microbiol.">
        <title>The Global Catalogue of Microorganisms (GCM) 10K type strain sequencing project: providing services to taxonomists for standard genome sequencing and annotation.</title>
        <authorList>
            <consortium name="The Broad Institute Genomics Platform"/>
            <consortium name="The Broad Institute Genome Sequencing Center for Infectious Disease"/>
            <person name="Wu L."/>
            <person name="Ma J."/>
        </authorList>
    </citation>
    <scope>NUCLEOTIDE SEQUENCE [LARGE SCALE GENOMIC DNA]</scope>
    <source>
        <strain evidence="2">JCM 18019</strain>
    </source>
</reference>
<organism evidence="1 2">
    <name type="scientific">Chryseobacterium ginsengisoli</name>
    <dbReference type="NCBI Taxonomy" id="363853"/>
    <lineage>
        <taxon>Bacteria</taxon>
        <taxon>Pseudomonadati</taxon>
        <taxon>Bacteroidota</taxon>
        <taxon>Flavobacteriia</taxon>
        <taxon>Flavobacteriales</taxon>
        <taxon>Weeksellaceae</taxon>
        <taxon>Chryseobacterium group</taxon>
        <taxon>Chryseobacterium</taxon>
    </lineage>
</organism>
<proteinExistence type="predicted"/>
<gene>
    <name evidence="1" type="ORF">GCM10023210_09540</name>
</gene>
<comment type="caution">
    <text evidence="1">The sequence shown here is derived from an EMBL/GenBank/DDBJ whole genome shotgun (WGS) entry which is preliminary data.</text>
</comment>
<evidence type="ECO:0000313" key="1">
    <source>
        <dbReference type="EMBL" id="GAA5087029.1"/>
    </source>
</evidence>
<keyword evidence="2" id="KW-1185">Reference proteome</keyword>
<dbReference type="RefSeq" id="WP_345200649.1">
    <property type="nucleotide sequence ID" value="NZ_BAABHX010000001.1"/>
</dbReference>
<accession>A0ABP9M1J9</accession>